<comment type="caution">
    <text evidence="8">The sequence shown here is derived from an EMBL/GenBank/DDBJ whole genome shotgun (WGS) entry which is preliminary data.</text>
</comment>
<dbReference type="AlphaFoldDB" id="A0AA40I932"/>
<accession>A0AA40I932</accession>
<evidence type="ECO:0000256" key="5">
    <source>
        <dbReference type="ARBA" id="ARBA00035148"/>
    </source>
</evidence>
<evidence type="ECO:0000256" key="6">
    <source>
        <dbReference type="ARBA" id="ARBA00035460"/>
    </source>
</evidence>
<evidence type="ECO:0000256" key="1">
    <source>
        <dbReference type="ARBA" id="ARBA00004123"/>
    </source>
</evidence>
<evidence type="ECO:0000256" key="2">
    <source>
        <dbReference type="ARBA" id="ARBA00009106"/>
    </source>
</evidence>
<comment type="subcellular location">
    <subcellularLocation>
        <location evidence="1">Nucleus</location>
    </subcellularLocation>
</comment>
<protein>
    <recommendedName>
        <fullName evidence="5">Small ribosomal subunit protein eS25</fullName>
    </recommendedName>
    <alternativeName>
        <fullName evidence="6">40S ribosomal protein S25</fullName>
    </alternativeName>
</protein>
<dbReference type="EMBL" id="JAULJE010000003">
    <property type="protein sequence ID" value="KAK1345243.1"/>
    <property type="molecule type" value="Genomic_DNA"/>
</dbReference>
<gene>
    <name evidence="8" type="ORF">QTO34_013953</name>
</gene>
<dbReference type="InterPro" id="IPR010982">
    <property type="entry name" value="Lambda_DNA-bd_dom_sf"/>
</dbReference>
<keyword evidence="4" id="KW-0687">Ribonucleoprotein</keyword>
<sequence>MESAGWWRQQELRPQEAPLLQESSCNGPLVSNNQLLGKFERAIDLKLQGKDIGKSIEKGPRNCSHAEPGSTPGAADGKVGGEERCWKVGQERQRPSEQIWGKAKKKKWSKGKAPDKLNNLVLFDKATYDALCEEVPTYKLINPAVVSERLKPGSSPWEVKVRGSLDRAALQELLELASAMATTFLCHTAMPDASGQGFCEQHSHHRVCSVLRQIGALVESRHFLSLRVMYA</sequence>
<dbReference type="GO" id="GO:0003677">
    <property type="term" value="F:DNA binding"/>
    <property type="evidence" value="ECO:0007669"/>
    <property type="project" value="InterPro"/>
</dbReference>
<name>A0AA40I932_CNENI</name>
<feature type="region of interest" description="Disordered" evidence="7">
    <location>
        <begin position="1"/>
        <end position="24"/>
    </location>
</feature>
<proteinExistence type="inferred from homology"/>
<dbReference type="GO" id="GO:0005634">
    <property type="term" value="C:nucleus"/>
    <property type="evidence" value="ECO:0007669"/>
    <property type="project" value="UniProtKB-SubCell"/>
</dbReference>
<dbReference type="PANTHER" id="PTHR12850">
    <property type="entry name" value="40S RIBOSOMAL PROTEIN S25"/>
    <property type="match status" value="1"/>
</dbReference>
<evidence type="ECO:0000256" key="4">
    <source>
        <dbReference type="ARBA" id="ARBA00023274"/>
    </source>
</evidence>
<dbReference type="Pfam" id="PF03297">
    <property type="entry name" value="Ribosomal_S25"/>
    <property type="match status" value="1"/>
</dbReference>
<keyword evidence="3" id="KW-0689">Ribosomal protein</keyword>
<organism evidence="8 9">
    <name type="scientific">Cnephaeus nilssonii</name>
    <name type="common">Northern bat</name>
    <name type="synonym">Eptesicus nilssonii</name>
    <dbReference type="NCBI Taxonomy" id="3371016"/>
    <lineage>
        <taxon>Eukaryota</taxon>
        <taxon>Metazoa</taxon>
        <taxon>Chordata</taxon>
        <taxon>Craniata</taxon>
        <taxon>Vertebrata</taxon>
        <taxon>Euteleostomi</taxon>
        <taxon>Mammalia</taxon>
        <taxon>Eutheria</taxon>
        <taxon>Laurasiatheria</taxon>
        <taxon>Chiroptera</taxon>
        <taxon>Yangochiroptera</taxon>
        <taxon>Vespertilionidae</taxon>
        <taxon>Cnephaeus</taxon>
    </lineage>
</organism>
<feature type="region of interest" description="Disordered" evidence="7">
    <location>
        <begin position="54"/>
        <end position="80"/>
    </location>
</feature>
<evidence type="ECO:0000256" key="7">
    <source>
        <dbReference type="SAM" id="MobiDB-lite"/>
    </source>
</evidence>
<comment type="similarity">
    <text evidence="2">Belongs to the eukaryotic ribosomal protein eS25 family.</text>
</comment>
<evidence type="ECO:0000313" key="9">
    <source>
        <dbReference type="Proteomes" id="UP001177744"/>
    </source>
</evidence>
<dbReference type="GO" id="GO:0005840">
    <property type="term" value="C:ribosome"/>
    <property type="evidence" value="ECO:0007669"/>
    <property type="project" value="UniProtKB-KW"/>
</dbReference>
<evidence type="ECO:0000256" key="3">
    <source>
        <dbReference type="ARBA" id="ARBA00022980"/>
    </source>
</evidence>
<keyword evidence="9" id="KW-1185">Reference proteome</keyword>
<dbReference type="Proteomes" id="UP001177744">
    <property type="component" value="Unassembled WGS sequence"/>
</dbReference>
<dbReference type="Gene3D" id="3.30.63.20">
    <property type="match status" value="1"/>
</dbReference>
<dbReference type="GO" id="GO:1990904">
    <property type="term" value="C:ribonucleoprotein complex"/>
    <property type="evidence" value="ECO:0007669"/>
    <property type="project" value="UniProtKB-KW"/>
</dbReference>
<reference evidence="8" key="1">
    <citation type="submission" date="2023-06" db="EMBL/GenBank/DDBJ databases">
        <title>Reference genome for the Northern bat (Eptesicus nilssonii), a most northern bat species.</title>
        <authorList>
            <person name="Laine V.N."/>
            <person name="Pulliainen A.T."/>
            <person name="Lilley T.M."/>
        </authorList>
    </citation>
    <scope>NUCLEOTIDE SEQUENCE</scope>
    <source>
        <strain evidence="8">BLF_Eptnil</strain>
        <tissue evidence="8">Kidney</tissue>
    </source>
</reference>
<dbReference type="Gene3D" id="1.10.260.40">
    <property type="entry name" value="lambda repressor-like DNA-binding domains"/>
    <property type="match status" value="1"/>
</dbReference>
<dbReference type="InterPro" id="IPR004977">
    <property type="entry name" value="Ribosomal_eS25"/>
</dbReference>
<evidence type="ECO:0000313" key="8">
    <source>
        <dbReference type="EMBL" id="KAK1345243.1"/>
    </source>
</evidence>